<reference evidence="1 2" key="1">
    <citation type="submission" date="2022-03" db="EMBL/GenBank/DDBJ databases">
        <authorList>
            <person name="Brunel B."/>
        </authorList>
    </citation>
    <scope>NUCLEOTIDE SEQUENCE [LARGE SCALE GENOMIC DNA]</scope>
    <source>
        <strain evidence="1">STM5069sample</strain>
    </source>
</reference>
<evidence type="ECO:0000313" key="1">
    <source>
        <dbReference type="EMBL" id="CAH2405626.1"/>
    </source>
</evidence>
<protein>
    <submittedName>
        <fullName evidence="1">Uncharacterized protein</fullName>
    </submittedName>
</protein>
<evidence type="ECO:0000313" key="2">
    <source>
        <dbReference type="Proteomes" id="UP001153050"/>
    </source>
</evidence>
<organism evidence="1 2">
    <name type="scientific">Mesorhizobium escarrei</name>
    <dbReference type="NCBI Taxonomy" id="666018"/>
    <lineage>
        <taxon>Bacteria</taxon>
        <taxon>Pseudomonadati</taxon>
        <taxon>Pseudomonadota</taxon>
        <taxon>Alphaproteobacteria</taxon>
        <taxon>Hyphomicrobiales</taxon>
        <taxon>Phyllobacteriaceae</taxon>
        <taxon>Mesorhizobium</taxon>
    </lineage>
</organism>
<accession>A0ABM9SFT3</accession>
<proteinExistence type="predicted"/>
<sequence>MKAEGRRTLPLGSPFRPLQELLGCTSDIVAGIADTDQLGLHEHCAMEGNLERQEAADKGTMWARAGLELRRSILRGIQPLWGPSPAPSQRRRALLINRLTNNHQRIIRVGRRLPRAQMPEPLPR</sequence>
<keyword evidence="2" id="KW-1185">Reference proteome</keyword>
<dbReference type="Proteomes" id="UP001153050">
    <property type="component" value="Unassembled WGS sequence"/>
</dbReference>
<gene>
    <name evidence="1" type="ORF">MES5069_480024</name>
</gene>
<comment type="caution">
    <text evidence="1">The sequence shown here is derived from an EMBL/GenBank/DDBJ whole genome shotgun (WGS) entry which is preliminary data.</text>
</comment>
<name>A0ABM9SFT3_9HYPH</name>
<dbReference type="EMBL" id="CAKXZT010000144">
    <property type="protein sequence ID" value="CAH2405626.1"/>
    <property type="molecule type" value="Genomic_DNA"/>
</dbReference>